<dbReference type="GO" id="GO:0032259">
    <property type="term" value="P:methylation"/>
    <property type="evidence" value="ECO:0007669"/>
    <property type="project" value="UniProtKB-KW"/>
</dbReference>
<keyword evidence="1" id="KW-0489">Methyltransferase</keyword>
<dbReference type="InterPro" id="IPR029063">
    <property type="entry name" value="SAM-dependent_MTases_sf"/>
</dbReference>
<evidence type="ECO:0000313" key="1">
    <source>
        <dbReference type="EMBL" id="QTA93916.1"/>
    </source>
</evidence>
<evidence type="ECO:0000313" key="2">
    <source>
        <dbReference type="Proteomes" id="UP000663722"/>
    </source>
</evidence>
<protein>
    <submittedName>
        <fullName evidence="1">SAM-dependent methyltransferase domain-containing protein</fullName>
    </submittedName>
</protein>
<name>A0A975BY49_9BACT</name>
<keyword evidence="2" id="KW-1185">Reference proteome</keyword>
<dbReference type="RefSeq" id="WP_207680629.1">
    <property type="nucleotide sequence ID" value="NZ_CP061800.1"/>
</dbReference>
<dbReference type="KEGG" id="dmm:dnm_100240"/>
<sequence>MEIRENKQVIIDGKAIHTWDEVKSAYGKRMETYGPGSKGLFYSSDTAHSARLAHSSKILHQIIRPDDSVLDVGCGVGALVPFMPPCVYRGIDLVAQSVEEAIRFYPDLSFDCANLTDITEKYDWVFLIAITASVPMPEVLIKKAWELSTKGIIVDFLDARKDHGDDLNTFRMGACTDLFLDMGAQRIELYPTRNLWNVYVVHKEPFWL</sequence>
<dbReference type="AlphaFoldDB" id="A0A975BY49"/>
<dbReference type="GO" id="GO:0008168">
    <property type="term" value="F:methyltransferase activity"/>
    <property type="evidence" value="ECO:0007669"/>
    <property type="project" value="UniProtKB-KW"/>
</dbReference>
<proteinExistence type="predicted"/>
<organism evidence="1 2">
    <name type="scientific">Desulfonema magnum</name>
    <dbReference type="NCBI Taxonomy" id="45655"/>
    <lineage>
        <taxon>Bacteria</taxon>
        <taxon>Pseudomonadati</taxon>
        <taxon>Thermodesulfobacteriota</taxon>
        <taxon>Desulfobacteria</taxon>
        <taxon>Desulfobacterales</taxon>
        <taxon>Desulfococcaceae</taxon>
        <taxon>Desulfonema</taxon>
    </lineage>
</organism>
<keyword evidence="1" id="KW-0808">Transferase</keyword>
<reference evidence="1" key="1">
    <citation type="journal article" date="2021" name="Microb. Physiol.">
        <title>Proteogenomic Insights into the Physiology of Marine, Sulfate-Reducing, Filamentous Desulfonema limicola and Desulfonema magnum.</title>
        <authorList>
            <person name="Schnaars V."/>
            <person name="Wohlbrand L."/>
            <person name="Scheve S."/>
            <person name="Hinrichs C."/>
            <person name="Reinhardt R."/>
            <person name="Rabus R."/>
        </authorList>
    </citation>
    <scope>NUCLEOTIDE SEQUENCE</scope>
    <source>
        <strain evidence="1">4be13</strain>
    </source>
</reference>
<accession>A0A975BY49</accession>
<dbReference type="Proteomes" id="UP000663722">
    <property type="component" value="Chromosome"/>
</dbReference>
<dbReference type="SUPFAM" id="SSF53335">
    <property type="entry name" value="S-adenosyl-L-methionine-dependent methyltransferases"/>
    <property type="match status" value="1"/>
</dbReference>
<dbReference type="EMBL" id="CP061800">
    <property type="protein sequence ID" value="QTA93916.1"/>
    <property type="molecule type" value="Genomic_DNA"/>
</dbReference>
<dbReference type="Gene3D" id="3.40.50.150">
    <property type="entry name" value="Vaccinia Virus protein VP39"/>
    <property type="match status" value="1"/>
</dbReference>
<gene>
    <name evidence="1" type="ORF">dnm_100240</name>
</gene>